<dbReference type="Proteomes" id="UP001229081">
    <property type="component" value="Unassembled WGS sequence"/>
</dbReference>
<keyword evidence="5 8" id="KW-0812">Transmembrane</keyword>
<accession>A0AAJ1W593</accession>
<evidence type="ECO:0000313" key="10">
    <source>
        <dbReference type="Proteomes" id="UP001229081"/>
    </source>
</evidence>
<dbReference type="GO" id="GO:0022857">
    <property type="term" value="F:transmembrane transporter activity"/>
    <property type="evidence" value="ECO:0007669"/>
    <property type="project" value="InterPro"/>
</dbReference>
<evidence type="ECO:0000256" key="8">
    <source>
        <dbReference type="SAM" id="Phobius"/>
    </source>
</evidence>
<keyword evidence="6 8" id="KW-1133">Transmembrane helix</keyword>
<comment type="caution">
    <text evidence="9">The sequence shown here is derived from an EMBL/GenBank/DDBJ whole genome shotgun (WGS) entry which is preliminary data.</text>
</comment>
<dbReference type="PIRSF" id="PIRSF006060">
    <property type="entry name" value="AA_transporter"/>
    <property type="match status" value="1"/>
</dbReference>
<evidence type="ECO:0000256" key="2">
    <source>
        <dbReference type="ARBA" id="ARBA00004651"/>
    </source>
</evidence>
<feature type="transmembrane region" description="Helical" evidence="8">
    <location>
        <begin position="248"/>
        <end position="275"/>
    </location>
</feature>
<feature type="transmembrane region" description="Helical" evidence="8">
    <location>
        <begin position="124"/>
        <end position="145"/>
    </location>
</feature>
<evidence type="ECO:0000256" key="1">
    <source>
        <dbReference type="ARBA" id="ARBA00002249"/>
    </source>
</evidence>
<feature type="transmembrane region" description="Helical" evidence="8">
    <location>
        <begin position="196"/>
        <end position="227"/>
    </location>
</feature>
<reference evidence="9" key="1">
    <citation type="submission" date="2023-06" db="EMBL/GenBank/DDBJ databases">
        <title>Identification of two novel mycobacterium reveal diversities and complexities of Mycobacterium gordonae clade.</title>
        <authorList>
            <person name="Matsumoto Y."/>
            <person name="Nakamura S."/>
            <person name="Motooka D."/>
            <person name="Fukushima K."/>
        </authorList>
    </citation>
    <scope>NUCLEOTIDE SEQUENCE</scope>
    <source>
        <strain evidence="9">TY812</strain>
    </source>
</reference>
<dbReference type="PANTHER" id="PTHR42770">
    <property type="entry name" value="AMINO ACID TRANSPORTER-RELATED"/>
    <property type="match status" value="1"/>
</dbReference>
<evidence type="ECO:0000256" key="6">
    <source>
        <dbReference type="ARBA" id="ARBA00022989"/>
    </source>
</evidence>
<comment type="function">
    <text evidence="1">Probable amino-acid or metabolite transport protein.</text>
</comment>
<dbReference type="PANTHER" id="PTHR42770:SF18">
    <property type="entry name" value="ARGININE_AGMATINE ANTIPORTER"/>
    <property type="match status" value="1"/>
</dbReference>
<feature type="transmembrane region" description="Helical" evidence="8">
    <location>
        <begin position="295"/>
        <end position="319"/>
    </location>
</feature>
<keyword evidence="4" id="KW-1003">Cell membrane</keyword>
<evidence type="ECO:0000256" key="5">
    <source>
        <dbReference type="ARBA" id="ARBA00022692"/>
    </source>
</evidence>
<organism evidence="9 10">
    <name type="scientific">Mycobacterium paragordonae</name>
    <dbReference type="NCBI Taxonomy" id="1389713"/>
    <lineage>
        <taxon>Bacteria</taxon>
        <taxon>Bacillati</taxon>
        <taxon>Actinomycetota</taxon>
        <taxon>Actinomycetes</taxon>
        <taxon>Mycobacteriales</taxon>
        <taxon>Mycobacteriaceae</taxon>
        <taxon>Mycobacterium</taxon>
    </lineage>
</organism>
<feature type="transmembrane region" description="Helical" evidence="8">
    <location>
        <begin position="80"/>
        <end position="104"/>
    </location>
</feature>
<name>A0AAJ1W593_9MYCO</name>
<dbReference type="InterPro" id="IPR050367">
    <property type="entry name" value="APC_superfamily"/>
</dbReference>
<protein>
    <submittedName>
        <fullName evidence="9">APC family permease</fullName>
    </submittedName>
</protein>
<keyword evidence="7 8" id="KW-0472">Membrane</keyword>
<dbReference type="GO" id="GO:0005886">
    <property type="term" value="C:plasma membrane"/>
    <property type="evidence" value="ECO:0007669"/>
    <property type="project" value="UniProtKB-SubCell"/>
</dbReference>
<feature type="transmembrane region" description="Helical" evidence="8">
    <location>
        <begin position="340"/>
        <end position="359"/>
    </location>
</feature>
<proteinExistence type="inferred from homology"/>
<feature type="transmembrane region" description="Helical" evidence="8">
    <location>
        <begin position="365"/>
        <end position="388"/>
    </location>
</feature>
<evidence type="ECO:0000256" key="3">
    <source>
        <dbReference type="ARBA" id="ARBA00009523"/>
    </source>
</evidence>
<evidence type="ECO:0000256" key="7">
    <source>
        <dbReference type="ARBA" id="ARBA00023136"/>
    </source>
</evidence>
<dbReference type="Gene3D" id="1.20.1740.10">
    <property type="entry name" value="Amino acid/polyamine transporter I"/>
    <property type="match status" value="1"/>
</dbReference>
<dbReference type="AlphaFoldDB" id="A0AAJ1W593"/>
<evidence type="ECO:0000256" key="4">
    <source>
        <dbReference type="ARBA" id="ARBA00022475"/>
    </source>
</evidence>
<dbReference type="Pfam" id="PF13520">
    <property type="entry name" value="AA_permease_2"/>
    <property type="match status" value="1"/>
</dbReference>
<evidence type="ECO:0000313" key="9">
    <source>
        <dbReference type="EMBL" id="MDP7736729.1"/>
    </source>
</evidence>
<feature type="transmembrane region" description="Helical" evidence="8">
    <location>
        <begin position="39"/>
        <end position="59"/>
    </location>
</feature>
<dbReference type="EMBL" id="JAUFSA010000001">
    <property type="protein sequence ID" value="MDP7736729.1"/>
    <property type="molecule type" value="Genomic_DNA"/>
</dbReference>
<sequence>MNKLGFWSIVMLGINAVIGAGIFLTPGAVIKLAGPLAPLAYVLAGLFAGIMAVVFATAARYVRTNGASYAYTTAAFGQRIGIYVGVTHAIVASIAWGVLASLFVSTLLRVVFPQQHWDRDTNLFSVKTLTFLLFIGVLLIINLFGNRVIKWANGISTVGKVFALSVFVGGGLWVIVTQHVNNYATADDPGVYQPAPYALFGFIPLGQSTLTGVVLATVAALYAFTGFESIANAAEEMDEPDRNLPRAIPLAILAVGTVYVLAVTVAMLLGSNQIVQSTATVKLAAAIGNDTFRSVVILGALVSMFGINVAASFGAPRLWTALSDTHTLPARLSRKNRFGVPMLAFAITASLALAFPLALRFDNETLTGLAVIARFIQFIIVPIALIALARDRTGPHAAVRRNPFTDKVLPVAAVAISVALAVSFDYRTLILRPQGGANYYSIVLIVLTFVVVPAVAYVHYYRTYPTAET</sequence>
<feature type="transmembrane region" description="Helical" evidence="8">
    <location>
        <begin position="438"/>
        <end position="460"/>
    </location>
</feature>
<comment type="similarity">
    <text evidence="3">Belongs to the amino acid-polyamine-organocation (APC) superfamily.</text>
</comment>
<comment type="subcellular location">
    <subcellularLocation>
        <location evidence="2">Cell membrane</location>
        <topology evidence="2">Multi-pass membrane protein</topology>
    </subcellularLocation>
</comment>
<gene>
    <name evidence="9" type="ORF">QXL92_18470</name>
</gene>
<feature type="transmembrane region" description="Helical" evidence="8">
    <location>
        <begin position="157"/>
        <end position="176"/>
    </location>
</feature>
<feature type="transmembrane region" description="Helical" evidence="8">
    <location>
        <begin position="12"/>
        <end position="33"/>
    </location>
</feature>
<feature type="transmembrane region" description="Helical" evidence="8">
    <location>
        <begin position="408"/>
        <end position="426"/>
    </location>
</feature>
<dbReference type="InterPro" id="IPR002293">
    <property type="entry name" value="AA/rel_permease1"/>
</dbReference>